<keyword evidence="2" id="KW-1185">Reference proteome</keyword>
<accession>A0A2X4Z5F9</accession>
<name>A0A2X4Z5F9_LEDLE</name>
<dbReference type="Proteomes" id="UP000249134">
    <property type="component" value="Chromosome 1"/>
</dbReference>
<proteinExistence type="predicted"/>
<evidence type="ECO:0000313" key="1">
    <source>
        <dbReference type="EMBL" id="SQI55884.1"/>
    </source>
</evidence>
<dbReference type="STRING" id="1348624.GCA_001591545_00718"/>
<dbReference type="Pfam" id="PF12438">
    <property type="entry name" value="DUF3679"/>
    <property type="match status" value="1"/>
</dbReference>
<gene>
    <name evidence="1" type="ORF">NCTC4824_01638</name>
</gene>
<dbReference type="KEGG" id="blen:NCTC4824_01638"/>
<protein>
    <submittedName>
        <fullName evidence="1">Uncharacterized protein</fullName>
    </submittedName>
</protein>
<organism evidence="1 2">
    <name type="scientific">Lederbergia lenta</name>
    <name type="common">Bacillus lentus</name>
    <dbReference type="NCBI Taxonomy" id="1467"/>
    <lineage>
        <taxon>Bacteria</taxon>
        <taxon>Bacillati</taxon>
        <taxon>Bacillota</taxon>
        <taxon>Bacilli</taxon>
        <taxon>Bacillales</taxon>
        <taxon>Bacillaceae</taxon>
        <taxon>Lederbergia</taxon>
    </lineage>
</organism>
<evidence type="ECO:0000313" key="2">
    <source>
        <dbReference type="Proteomes" id="UP000249134"/>
    </source>
</evidence>
<sequence>MRNFIVKCMLLILVLYAGILIGMEKSSDEKKQSSYEIYSLQSPSHINENDAKEIEATLMKNNRELIDEEEKLQVNKDKVSYLSEAGKILASVVTGVVNKVIDVLTNLI</sequence>
<reference evidence="1 2" key="1">
    <citation type="submission" date="2018-06" db="EMBL/GenBank/DDBJ databases">
        <authorList>
            <consortium name="Pathogen Informatics"/>
            <person name="Doyle S."/>
        </authorList>
    </citation>
    <scope>NUCLEOTIDE SEQUENCE [LARGE SCALE GENOMIC DNA]</scope>
    <source>
        <strain evidence="1 2">NCTC4824</strain>
    </source>
</reference>
<dbReference type="InterPro" id="IPR020534">
    <property type="entry name" value="Uncharacterised_YqxA"/>
</dbReference>
<dbReference type="EMBL" id="LS483476">
    <property type="protein sequence ID" value="SQI55884.1"/>
    <property type="molecule type" value="Genomic_DNA"/>
</dbReference>
<dbReference type="RefSeq" id="WP_066137359.1">
    <property type="nucleotide sequence ID" value="NZ_JARSRL010000004.1"/>
</dbReference>
<dbReference type="AlphaFoldDB" id="A0A2X4Z5F9"/>